<proteinExistence type="predicted"/>
<name>A0AA86T0R3_9FABA</name>
<reference evidence="1" key="1">
    <citation type="submission" date="2023-10" db="EMBL/GenBank/DDBJ databases">
        <authorList>
            <person name="Domelevo Entfellner J.-B."/>
        </authorList>
    </citation>
    <scope>NUCLEOTIDE SEQUENCE</scope>
</reference>
<dbReference type="Proteomes" id="UP001189624">
    <property type="component" value="Chromosome 8"/>
</dbReference>
<gene>
    <name evidence="1" type="ORF">AYBTSS11_LOCUS24027</name>
</gene>
<dbReference type="Gramene" id="rna-AYBTSS11_LOCUS24027">
    <property type="protein sequence ID" value="CAJ1972015.1"/>
    <property type="gene ID" value="gene-AYBTSS11_LOCUS24027"/>
</dbReference>
<dbReference type="EMBL" id="OY731405">
    <property type="protein sequence ID" value="CAJ1972015.1"/>
    <property type="molecule type" value="Genomic_DNA"/>
</dbReference>
<protein>
    <submittedName>
        <fullName evidence="1">Uncharacterized protein</fullName>
    </submittedName>
</protein>
<keyword evidence="2" id="KW-1185">Reference proteome</keyword>
<evidence type="ECO:0000313" key="2">
    <source>
        <dbReference type="Proteomes" id="UP001189624"/>
    </source>
</evidence>
<evidence type="ECO:0000313" key="1">
    <source>
        <dbReference type="EMBL" id="CAJ1972015.1"/>
    </source>
</evidence>
<accession>A0AA86T0R3</accession>
<organism evidence="1 2">
    <name type="scientific">Sphenostylis stenocarpa</name>
    <dbReference type="NCBI Taxonomy" id="92480"/>
    <lineage>
        <taxon>Eukaryota</taxon>
        <taxon>Viridiplantae</taxon>
        <taxon>Streptophyta</taxon>
        <taxon>Embryophyta</taxon>
        <taxon>Tracheophyta</taxon>
        <taxon>Spermatophyta</taxon>
        <taxon>Magnoliopsida</taxon>
        <taxon>eudicotyledons</taxon>
        <taxon>Gunneridae</taxon>
        <taxon>Pentapetalae</taxon>
        <taxon>rosids</taxon>
        <taxon>fabids</taxon>
        <taxon>Fabales</taxon>
        <taxon>Fabaceae</taxon>
        <taxon>Papilionoideae</taxon>
        <taxon>50 kb inversion clade</taxon>
        <taxon>NPAAA clade</taxon>
        <taxon>indigoferoid/millettioid clade</taxon>
        <taxon>Phaseoleae</taxon>
        <taxon>Sphenostylis</taxon>
    </lineage>
</organism>
<dbReference type="AlphaFoldDB" id="A0AA86T0R3"/>
<sequence length="98" mass="11266">MSLLLCWERKLALIGTEQKVDALRSVADMVGKDTDIANEELICHLSRKLQFRLRTIGFAVLGLPDGDQCQMFDGERLNSCYLFCWQLVLWHDVVLRVP</sequence>